<keyword evidence="4" id="KW-1185">Reference proteome</keyword>
<proteinExistence type="predicted"/>
<name>A0AAW4MRC7_9FIRM</name>
<dbReference type="EMBL" id="JAHOEL010000002">
    <property type="protein sequence ID" value="MBV3391792.1"/>
    <property type="molecule type" value="Genomic_DNA"/>
</dbReference>
<dbReference type="GeneID" id="301323308"/>
<evidence type="ECO:0000313" key="2">
    <source>
        <dbReference type="EMBL" id="MBV3391792.1"/>
    </source>
</evidence>
<comment type="caution">
    <text evidence="1">The sequence shown here is derived from an EMBL/GenBank/DDBJ whole genome shotgun (WGS) entry which is preliminary data.</text>
</comment>
<dbReference type="Proteomes" id="UP001196408">
    <property type="component" value="Unassembled WGS sequence"/>
</dbReference>
<protein>
    <recommendedName>
        <fullName evidence="5">Transposase IS111A/IS1328/IS1533 N-terminal domain-containing protein</fullName>
    </recommendedName>
</protein>
<sequence>MNKIIKIGMDVHITNYTLCIFEPSFEHDGTVHCITQVKPEVKNIIHVIETFKKKHENEELNIVCGYEAGCLRYSLYHELKEKELNVLSWL</sequence>
<dbReference type="Proteomes" id="UP001197492">
    <property type="component" value="Unassembled WGS sequence"/>
</dbReference>
<evidence type="ECO:0008006" key="5">
    <source>
        <dbReference type="Google" id="ProtNLM"/>
    </source>
</evidence>
<dbReference type="EMBL" id="JAHOEF010000002">
    <property type="protein sequence ID" value="MBV3381769.1"/>
    <property type="molecule type" value="Genomic_DNA"/>
</dbReference>
<evidence type="ECO:0000313" key="3">
    <source>
        <dbReference type="Proteomes" id="UP001196408"/>
    </source>
</evidence>
<dbReference type="AlphaFoldDB" id="A0AAW4MRC7"/>
<organism evidence="1 3">
    <name type="scientific">Catenibacterium mitsuokai</name>
    <dbReference type="NCBI Taxonomy" id="100886"/>
    <lineage>
        <taxon>Bacteria</taxon>
        <taxon>Bacillati</taxon>
        <taxon>Bacillota</taxon>
        <taxon>Erysipelotrichia</taxon>
        <taxon>Erysipelotrichales</taxon>
        <taxon>Coprobacillaceae</taxon>
        <taxon>Catenibacterium</taxon>
    </lineage>
</organism>
<reference evidence="1 4" key="1">
    <citation type="submission" date="2021-06" db="EMBL/GenBank/DDBJ databases">
        <title>Collection of gut derived symbiotic bacterial strains cultured from healthy donors.</title>
        <authorList>
            <person name="Lin H."/>
            <person name="Littmann E."/>
            <person name="Pamer E.G."/>
        </authorList>
    </citation>
    <scope>NUCLEOTIDE SEQUENCE</scope>
    <source>
        <strain evidence="2 4">MSK.21.70</strain>
        <strain evidence="1">MSK.21.82</strain>
    </source>
</reference>
<gene>
    <name evidence="1" type="ORF">KSV97_00700</name>
    <name evidence="2" type="ORF">KSW06_00705</name>
</gene>
<dbReference type="RefSeq" id="WP_217746887.1">
    <property type="nucleotide sequence ID" value="NZ_JAHOEB010000002.1"/>
</dbReference>
<evidence type="ECO:0000313" key="1">
    <source>
        <dbReference type="EMBL" id="MBV3381769.1"/>
    </source>
</evidence>
<evidence type="ECO:0000313" key="4">
    <source>
        <dbReference type="Proteomes" id="UP001197492"/>
    </source>
</evidence>
<accession>A0AAW4MRC7</accession>